<dbReference type="EMBL" id="LLZZ01000111">
    <property type="protein sequence ID" value="KTB06097.1"/>
    <property type="molecule type" value="Genomic_DNA"/>
</dbReference>
<comment type="similarity">
    <text evidence="5">Belongs to the OSW5 family.</text>
</comment>
<protein>
    <recommendedName>
        <fullName evidence="5">Outer spore wall protein 5</fullName>
    </recommendedName>
</protein>
<keyword evidence="4" id="KW-0472">Membrane</keyword>
<dbReference type="AlphaFoldDB" id="A0A0W0DMX0"/>
<sequence length="129" mass="14141">MQGRLIVPLVASLVVVPLLVGATWFALCVVVCGAVSDALYRAASYLYLKSDTFMDNKYTTDEPQAHALAVAKPSPRARNKKFDLRVLQPASSPQVSPVLSSIHSMHSMHSKTDTNSHTYNIARSLETRI</sequence>
<evidence type="ECO:0000313" key="6">
    <source>
        <dbReference type="EMBL" id="KTB06097.1"/>
    </source>
</evidence>
<dbReference type="VEuPathDB" id="FungiDB:GW608_L00539"/>
<evidence type="ECO:0000256" key="5">
    <source>
        <dbReference type="RuleBase" id="RU363006"/>
    </source>
</evidence>
<comment type="subcellular location">
    <subcellularLocation>
        <location evidence="1">Membrane</location>
        <topology evidence="1">Multi-pass membrane protein</topology>
    </subcellularLocation>
</comment>
<reference evidence="6 7" key="1">
    <citation type="submission" date="2015-10" db="EMBL/GenBank/DDBJ databases">
        <title>Draft genomes sequences of Candida glabrata isolates 1A, 1B, 2A, 2B, 3A and 3B.</title>
        <authorList>
            <person name="Haavelsrud O.E."/>
            <person name="Gaustad P."/>
        </authorList>
    </citation>
    <scope>NUCLEOTIDE SEQUENCE [LARGE SCALE GENOMIC DNA]</scope>
    <source>
        <strain evidence="6">910700640</strain>
    </source>
</reference>
<dbReference type="GO" id="GO:0030435">
    <property type="term" value="P:sporulation resulting in formation of a cellular spore"/>
    <property type="evidence" value="ECO:0007669"/>
    <property type="project" value="UniProtKB-UniRule"/>
</dbReference>
<evidence type="ECO:0000256" key="4">
    <source>
        <dbReference type="ARBA" id="ARBA00023136"/>
    </source>
</evidence>
<comment type="caution">
    <text evidence="6">The sequence shown here is derived from an EMBL/GenBank/DDBJ whole genome shotgun (WGS) entry which is preliminary data.</text>
</comment>
<dbReference type="VEuPathDB" id="FungiDB:B1J91_I00726g"/>
<evidence type="ECO:0000256" key="1">
    <source>
        <dbReference type="ARBA" id="ARBA00004141"/>
    </source>
</evidence>
<organism evidence="6 7">
    <name type="scientific">Candida glabrata</name>
    <name type="common">Yeast</name>
    <name type="synonym">Torulopsis glabrata</name>
    <dbReference type="NCBI Taxonomy" id="5478"/>
    <lineage>
        <taxon>Eukaryota</taxon>
        <taxon>Fungi</taxon>
        <taxon>Dikarya</taxon>
        <taxon>Ascomycota</taxon>
        <taxon>Saccharomycotina</taxon>
        <taxon>Saccharomycetes</taxon>
        <taxon>Saccharomycetales</taxon>
        <taxon>Saccharomycetaceae</taxon>
        <taxon>Nakaseomyces</taxon>
    </lineage>
</organism>
<dbReference type="InterPro" id="IPR031430">
    <property type="entry name" value="Osw5"/>
</dbReference>
<evidence type="ECO:0000313" key="7">
    <source>
        <dbReference type="Proteomes" id="UP000054886"/>
    </source>
</evidence>
<evidence type="ECO:0000256" key="2">
    <source>
        <dbReference type="ARBA" id="ARBA00022692"/>
    </source>
</evidence>
<evidence type="ECO:0000256" key="3">
    <source>
        <dbReference type="ARBA" id="ARBA00022989"/>
    </source>
</evidence>
<dbReference type="VEuPathDB" id="FungiDB:CAGL0I00726g"/>
<gene>
    <name evidence="6" type="ORF">AO440_002373</name>
</gene>
<proteinExistence type="inferred from homology"/>
<dbReference type="Proteomes" id="UP000054886">
    <property type="component" value="Unassembled WGS sequence"/>
</dbReference>
<comment type="function">
    <text evidence="5">Involved in spore wall assembly.</text>
</comment>
<dbReference type="VEuPathDB" id="FungiDB:GWK60_L00539"/>
<keyword evidence="3" id="KW-1133">Transmembrane helix</keyword>
<dbReference type="VEuPathDB" id="FungiDB:GVI51_I00539"/>
<keyword evidence="2" id="KW-0812">Transmembrane</keyword>
<keyword evidence="5" id="KW-0749">Sporulation</keyword>
<dbReference type="Pfam" id="PF17062">
    <property type="entry name" value="Osw5"/>
    <property type="match status" value="1"/>
</dbReference>
<accession>A0A0W0DMX0</accession>
<dbReference type="GO" id="GO:0016020">
    <property type="term" value="C:membrane"/>
    <property type="evidence" value="ECO:0007669"/>
    <property type="project" value="UniProtKB-SubCell"/>
</dbReference>
<name>A0A0W0DMX0_CANGB</name>